<gene>
    <name evidence="2" type="ORF">I0K15_04405</name>
</gene>
<keyword evidence="3" id="KW-1185">Reference proteome</keyword>
<dbReference type="EMBL" id="CP064942">
    <property type="protein sequence ID" value="QPH55000.1"/>
    <property type="molecule type" value="Genomic_DNA"/>
</dbReference>
<feature type="transmembrane region" description="Helical" evidence="1">
    <location>
        <begin position="16"/>
        <end position="34"/>
    </location>
</feature>
<reference evidence="2 3" key="1">
    <citation type="submission" date="2020-11" db="EMBL/GenBank/DDBJ databases">
        <title>Description of Pontivivens ytuae sp. nov. isolated from deep sea sediment of Mariana Trench.</title>
        <authorList>
            <person name="Wang Z."/>
            <person name="Sun Q.-L."/>
            <person name="Xu X.-D."/>
            <person name="Tang Y.-Z."/>
            <person name="Zhang J."/>
        </authorList>
    </citation>
    <scope>NUCLEOTIDE SEQUENCE [LARGE SCALE GENOMIC DNA]</scope>
    <source>
        <strain evidence="2 3">MT2928</strain>
    </source>
</reference>
<proteinExistence type="predicted"/>
<evidence type="ECO:0000313" key="3">
    <source>
        <dbReference type="Proteomes" id="UP000594800"/>
    </source>
</evidence>
<keyword evidence="1" id="KW-0812">Transmembrane</keyword>
<sequence>MTEPVFTLTVSPVRRWTGAVVTAGLGLLLIWVAAQRPPEAPWALAVLLGAGGLALWQGWRLLEAGNRAIHLTESALTDERGELLTSLDGIVRIERGIFAFKPSNGFVLVLNEPRPRSWVPGLWWQMGRKLGIGGTARAQDAKVLADMLETLLAQRDAA</sequence>
<evidence type="ECO:0008006" key="4">
    <source>
        <dbReference type="Google" id="ProtNLM"/>
    </source>
</evidence>
<keyword evidence="1" id="KW-1133">Transmembrane helix</keyword>
<dbReference type="RefSeq" id="WP_196104200.1">
    <property type="nucleotide sequence ID" value="NZ_CP064942.1"/>
</dbReference>
<dbReference type="Proteomes" id="UP000594800">
    <property type="component" value="Chromosome"/>
</dbReference>
<feature type="transmembrane region" description="Helical" evidence="1">
    <location>
        <begin position="40"/>
        <end position="59"/>
    </location>
</feature>
<dbReference type="KEGG" id="poz:I0K15_04405"/>
<accession>A0A7S9LU08</accession>
<protein>
    <recommendedName>
        <fullName evidence="4">PH domain-containing protein</fullName>
    </recommendedName>
</protein>
<dbReference type="AlphaFoldDB" id="A0A7S9LU08"/>
<evidence type="ECO:0000256" key="1">
    <source>
        <dbReference type="SAM" id="Phobius"/>
    </source>
</evidence>
<keyword evidence="1" id="KW-0472">Membrane</keyword>
<name>A0A7S9LU08_9RHOB</name>
<evidence type="ECO:0000313" key="2">
    <source>
        <dbReference type="EMBL" id="QPH55000.1"/>
    </source>
</evidence>
<organism evidence="2 3">
    <name type="scientific">Pontivivens ytuae</name>
    <dbReference type="NCBI Taxonomy" id="2789856"/>
    <lineage>
        <taxon>Bacteria</taxon>
        <taxon>Pseudomonadati</taxon>
        <taxon>Pseudomonadota</taxon>
        <taxon>Alphaproteobacteria</taxon>
        <taxon>Rhodobacterales</taxon>
        <taxon>Paracoccaceae</taxon>
        <taxon>Pontivivens</taxon>
    </lineage>
</organism>